<accession>A0ABR9JEM3</accession>
<evidence type="ECO:0000313" key="3">
    <source>
        <dbReference type="EMBL" id="MBE1524371.1"/>
    </source>
</evidence>
<dbReference type="RefSeq" id="WP_225939045.1">
    <property type="nucleotide sequence ID" value="NZ_BAAALJ010000024.1"/>
</dbReference>
<dbReference type="InterPro" id="IPR018647">
    <property type="entry name" value="SLFN_3-like_DNA/RNA_helicase"/>
</dbReference>
<evidence type="ECO:0000259" key="2">
    <source>
        <dbReference type="Pfam" id="PF09848"/>
    </source>
</evidence>
<sequence>MRGSGETRRTSLPDIVLNGYGLQRNRTAKDWINSNTSLEEVGSIHTVQGYDLNYAGVVIGPDLRFDIDQQRSIFDRANYFDSKVKENSPRLGLKFSDDDLLEYVINIYGVLLTRGIKGTYVYIGDPDLRNYLAPYFTAAGTPPWRADAGIAPARKAEIPVPGGRTGTWNGRVPFDDKEGAGHRSDPSLLKTELAYS</sequence>
<dbReference type="Proteomes" id="UP000643525">
    <property type="component" value="Unassembled WGS sequence"/>
</dbReference>
<gene>
    <name evidence="3" type="ORF">H4W27_001489</name>
</gene>
<proteinExistence type="predicted"/>
<name>A0ABR9JEM3_9MICC</name>
<evidence type="ECO:0000313" key="4">
    <source>
        <dbReference type="Proteomes" id="UP000643525"/>
    </source>
</evidence>
<protein>
    <recommendedName>
        <fullName evidence="2">Schlafen group 3-like DNA/RNA helicase domain-containing protein</fullName>
    </recommendedName>
</protein>
<reference evidence="3 4" key="1">
    <citation type="submission" date="2020-10" db="EMBL/GenBank/DDBJ databases">
        <title>Sequencing the genomes of 1000 actinobacteria strains.</title>
        <authorList>
            <person name="Klenk H.-P."/>
        </authorList>
    </citation>
    <scope>NUCLEOTIDE SEQUENCE [LARGE SCALE GENOMIC DNA]</scope>
    <source>
        <strain evidence="3 4">DSM 15666</strain>
    </source>
</reference>
<dbReference type="EMBL" id="JADBED010000001">
    <property type="protein sequence ID" value="MBE1524371.1"/>
    <property type="molecule type" value="Genomic_DNA"/>
</dbReference>
<comment type="caution">
    <text evidence="3">The sequence shown here is derived from an EMBL/GenBank/DDBJ whole genome shotgun (WGS) entry which is preliminary data.</text>
</comment>
<keyword evidence="4" id="KW-1185">Reference proteome</keyword>
<evidence type="ECO:0000256" key="1">
    <source>
        <dbReference type="SAM" id="MobiDB-lite"/>
    </source>
</evidence>
<organism evidence="3 4">
    <name type="scientific">Nesterenkonia lutea</name>
    <dbReference type="NCBI Taxonomy" id="272919"/>
    <lineage>
        <taxon>Bacteria</taxon>
        <taxon>Bacillati</taxon>
        <taxon>Actinomycetota</taxon>
        <taxon>Actinomycetes</taxon>
        <taxon>Micrococcales</taxon>
        <taxon>Micrococcaceae</taxon>
        <taxon>Nesterenkonia</taxon>
    </lineage>
</organism>
<feature type="region of interest" description="Disordered" evidence="1">
    <location>
        <begin position="159"/>
        <end position="185"/>
    </location>
</feature>
<dbReference type="Pfam" id="PF09848">
    <property type="entry name" value="SLFN-g3_helicase"/>
    <property type="match status" value="1"/>
</dbReference>
<feature type="compositionally biased region" description="Basic and acidic residues" evidence="1">
    <location>
        <begin position="173"/>
        <end position="185"/>
    </location>
</feature>
<feature type="domain" description="Schlafen group 3-like DNA/RNA helicase" evidence="2">
    <location>
        <begin position="25"/>
        <end position="125"/>
    </location>
</feature>